<dbReference type="AlphaFoldDB" id="A0A2A7I2Y3"/>
<dbReference type="RefSeq" id="WP_097902665.1">
    <property type="nucleotide sequence ID" value="NZ_NVLK01000005.1"/>
</dbReference>
<gene>
    <name evidence="4" type="ORF">COM96_03580</name>
</gene>
<evidence type="ECO:0000313" key="5">
    <source>
        <dbReference type="Proteomes" id="UP000220006"/>
    </source>
</evidence>
<keyword evidence="3" id="KW-0472">Membrane</keyword>
<reference evidence="4 5" key="1">
    <citation type="submission" date="2017-09" db="EMBL/GenBank/DDBJ databases">
        <title>Large-scale bioinformatics analysis of Bacillus genomes uncovers conserved roles of natural products in bacterial physiology.</title>
        <authorList>
            <consortium name="Agbiome Team Llc"/>
            <person name="Bleich R.M."/>
            <person name="Grubbs K.J."/>
            <person name="Santa Maria K.C."/>
            <person name="Allen S.E."/>
            <person name="Farag S."/>
            <person name="Shank E.A."/>
            <person name="Bowers A."/>
        </authorList>
    </citation>
    <scope>NUCLEOTIDE SEQUENCE [LARGE SCALE GENOMIC DNA]</scope>
    <source>
        <strain evidence="4 5">AFS096845</strain>
    </source>
</reference>
<dbReference type="NCBIfam" id="TIGR02532">
    <property type="entry name" value="IV_pilin_GFxxxE"/>
    <property type="match status" value="1"/>
</dbReference>
<accession>A0A2A7I2Y3</accession>
<feature type="transmembrane region" description="Helical" evidence="3">
    <location>
        <begin position="12"/>
        <end position="33"/>
    </location>
</feature>
<name>A0A2A7I2Y3_BACCE</name>
<evidence type="ECO:0000256" key="3">
    <source>
        <dbReference type="SAM" id="Phobius"/>
    </source>
</evidence>
<dbReference type="Proteomes" id="UP000220006">
    <property type="component" value="Unassembled WGS sequence"/>
</dbReference>
<dbReference type="EMBL" id="NVLK01000005">
    <property type="protein sequence ID" value="PEC23490.1"/>
    <property type="molecule type" value="Genomic_DNA"/>
</dbReference>
<keyword evidence="2" id="KW-0178">Competence</keyword>
<proteinExistence type="predicted"/>
<keyword evidence="3" id="KW-0812">Transmembrane</keyword>
<organism evidence="4 5">
    <name type="scientific">Bacillus cereus</name>
    <dbReference type="NCBI Taxonomy" id="1396"/>
    <lineage>
        <taxon>Bacteria</taxon>
        <taxon>Bacillati</taxon>
        <taxon>Bacillota</taxon>
        <taxon>Bacilli</taxon>
        <taxon>Bacillales</taxon>
        <taxon>Bacillaceae</taxon>
        <taxon>Bacillus</taxon>
        <taxon>Bacillus cereus group</taxon>
    </lineage>
</organism>
<evidence type="ECO:0000256" key="2">
    <source>
        <dbReference type="ARBA" id="ARBA00023287"/>
    </source>
</evidence>
<evidence type="ECO:0000313" key="4">
    <source>
        <dbReference type="EMBL" id="PEC23490.1"/>
    </source>
</evidence>
<comment type="caution">
    <text evidence="4">The sequence shown here is derived from an EMBL/GenBank/DDBJ whole genome shotgun (WGS) entry which is preliminary data.</text>
</comment>
<dbReference type="GO" id="GO:0009986">
    <property type="term" value="C:cell surface"/>
    <property type="evidence" value="ECO:0007669"/>
    <property type="project" value="UniProtKB-SubCell"/>
</dbReference>
<dbReference type="Pfam" id="PF07963">
    <property type="entry name" value="N_methyl"/>
    <property type="match status" value="1"/>
</dbReference>
<keyword evidence="3" id="KW-1133">Transmembrane helix</keyword>
<dbReference type="InterPro" id="IPR016977">
    <property type="entry name" value="ComGF"/>
</dbReference>
<dbReference type="Pfam" id="PF15980">
    <property type="entry name" value="ComGF"/>
    <property type="match status" value="1"/>
</dbReference>
<dbReference type="InterPro" id="IPR012902">
    <property type="entry name" value="N_methyl_site"/>
</dbReference>
<dbReference type="NCBIfam" id="NF041002">
    <property type="entry name" value="pilin_ComGF"/>
    <property type="match status" value="1"/>
</dbReference>
<evidence type="ECO:0000256" key="1">
    <source>
        <dbReference type="ARBA" id="ARBA00004241"/>
    </source>
</evidence>
<sequence>MLLCRRKNKLEAGFTLLEIIVCLFLLSMFFLLLPRLQFIGMENVQKGLSDWEWDVFLGQVQLEFREVSFGEIMVFENRDSVLRFQLRNGDEVTYEKANSQLIRKINMRGREVILQKVGMVSYKLTPHLLSIYVKDISGKTHEGVAVRYSVMGMDV</sequence>
<protein>
    <submittedName>
        <fullName evidence="4">Competence protein ComG</fullName>
    </submittedName>
</protein>
<dbReference type="GO" id="GO:0030420">
    <property type="term" value="P:establishment of competence for transformation"/>
    <property type="evidence" value="ECO:0007669"/>
    <property type="project" value="UniProtKB-KW"/>
</dbReference>
<comment type="subcellular location">
    <subcellularLocation>
        <location evidence="1">Cell surface</location>
    </subcellularLocation>
</comment>